<evidence type="ECO:0000313" key="3">
    <source>
        <dbReference type="Proteomes" id="UP001219525"/>
    </source>
</evidence>
<name>A0AAD6YQU2_9AGAR</name>
<dbReference type="Proteomes" id="UP001219525">
    <property type="component" value="Unassembled WGS sequence"/>
</dbReference>
<protein>
    <submittedName>
        <fullName evidence="2">Uncharacterized protein</fullName>
    </submittedName>
</protein>
<dbReference type="EMBL" id="JARJCW010000003">
    <property type="protein sequence ID" value="KAJ7226762.1"/>
    <property type="molecule type" value="Genomic_DNA"/>
</dbReference>
<comment type="caution">
    <text evidence="2">The sequence shown here is derived from an EMBL/GenBank/DDBJ whole genome shotgun (WGS) entry which is preliminary data.</text>
</comment>
<feature type="region of interest" description="Disordered" evidence="1">
    <location>
        <begin position="52"/>
        <end position="72"/>
    </location>
</feature>
<organism evidence="2 3">
    <name type="scientific">Mycena pura</name>
    <dbReference type="NCBI Taxonomy" id="153505"/>
    <lineage>
        <taxon>Eukaryota</taxon>
        <taxon>Fungi</taxon>
        <taxon>Dikarya</taxon>
        <taxon>Basidiomycota</taxon>
        <taxon>Agaricomycotina</taxon>
        <taxon>Agaricomycetes</taxon>
        <taxon>Agaricomycetidae</taxon>
        <taxon>Agaricales</taxon>
        <taxon>Marasmiineae</taxon>
        <taxon>Mycenaceae</taxon>
        <taxon>Mycena</taxon>
    </lineage>
</organism>
<keyword evidence="3" id="KW-1185">Reference proteome</keyword>
<evidence type="ECO:0000313" key="2">
    <source>
        <dbReference type="EMBL" id="KAJ7226762.1"/>
    </source>
</evidence>
<sequence length="108" mass="11499">MTAHLLKNPPLAARHPRRALHRALSANCCSPVPPLSAATQLVPLRRSPAARYWPPPPASPRPHHPLAPLGPAARRPPAACLPACHGLLPATRLSPADPAPVACRWSRL</sequence>
<evidence type="ECO:0000256" key="1">
    <source>
        <dbReference type="SAM" id="MobiDB-lite"/>
    </source>
</evidence>
<gene>
    <name evidence="2" type="ORF">GGX14DRAFT_555349</name>
</gene>
<accession>A0AAD6YQU2</accession>
<reference evidence="2" key="1">
    <citation type="submission" date="2023-03" db="EMBL/GenBank/DDBJ databases">
        <title>Massive genome expansion in bonnet fungi (Mycena s.s.) driven by repeated elements and novel gene families across ecological guilds.</title>
        <authorList>
            <consortium name="Lawrence Berkeley National Laboratory"/>
            <person name="Harder C.B."/>
            <person name="Miyauchi S."/>
            <person name="Viragh M."/>
            <person name="Kuo A."/>
            <person name="Thoen E."/>
            <person name="Andreopoulos B."/>
            <person name="Lu D."/>
            <person name="Skrede I."/>
            <person name="Drula E."/>
            <person name="Henrissat B."/>
            <person name="Morin E."/>
            <person name="Kohler A."/>
            <person name="Barry K."/>
            <person name="LaButti K."/>
            <person name="Morin E."/>
            <person name="Salamov A."/>
            <person name="Lipzen A."/>
            <person name="Mereny Z."/>
            <person name="Hegedus B."/>
            <person name="Baldrian P."/>
            <person name="Stursova M."/>
            <person name="Weitz H."/>
            <person name="Taylor A."/>
            <person name="Grigoriev I.V."/>
            <person name="Nagy L.G."/>
            <person name="Martin F."/>
            <person name="Kauserud H."/>
        </authorList>
    </citation>
    <scope>NUCLEOTIDE SEQUENCE</scope>
    <source>
        <strain evidence="2">9144</strain>
    </source>
</reference>
<dbReference type="AlphaFoldDB" id="A0AAD6YQU2"/>
<proteinExistence type="predicted"/>